<dbReference type="Gene3D" id="2.40.320.10">
    <property type="entry name" value="Hypothetical Protein Pfu-838710-001"/>
    <property type="match status" value="1"/>
</dbReference>
<evidence type="ECO:0000313" key="2">
    <source>
        <dbReference type="EMBL" id="KPL54809.1"/>
    </source>
</evidence>
<dbReference type="Pfam" id="PF01928">
    <property type="entry name" value="CYTH"/>
    <property type="match status" value="1"/>
</dbReference>
<reference evidence="2 3" key="2">
    <citation type="submission" date="2015-10" db="EMBL/GenBank/DDBJ databases">
        <title>Draft Genome Sequence of Prosthecomicrobium hirschii ATCC 27832.</title>
        <authorList>
            <person name="Daniel J."/>
            <person name="Givan S.A."/>
            <person name="Brun Y.V."/>
            <person name="Brown P.J."/>
        </authorList>
    </citation>
    <scope>NUCLEOTIDE SEQUENCE [LARGE SCALE GENOMIC DNA]</scope>
    <source>
        <strain evidence="2 3">16</strain>
    </source>
</reference>
<dbReference type="PROSITE" id="PS51707">
    <property type="entry name" value="CYTH"/>
    <property type="match status" value="1"/>
</dbReference>
<dbReference type="PANTHER" id="PTHR40114">
    <property type="entry name" value="SLR0698 PROTEIN"/>
    <property type="match status" value="1"/>
</dbReference>
<gene>
    <name evidence="2" type="ORF">ABB55_23420</name>
</gene>
<dbReference type="InterPro" id="IPR012042">
    <property type="entry name" value="NeuTTM/CthTTM-like"/>
</dbReference>
<dbReference type="PIRSF" id="PIRSF016487">
    <property type="entry name" value="CYTH_UCP016487"/>
    <property type="match status" value="1"/>
</dbReference>
<organism evidence="2 3">
    <name type="scientific">Prosthecodimorpha hirschii</name>
    <dbReference type="NCBI Taxonomy" id="665126"/>
    <lineage>
        <taxon>Bacteria</taxon>
        <taxon>Pseudomonadati</taxon>
        <taxon>Pseudomonadota</taxon>
        <taxon>Alphaproteobacteria</taxon>
        <taxon>Hyphomicrobiales</taxon>
        <taxon>Ancalomicrobiaceae</taxon>
        <taxon>Prosthecodimorpha</taxon>
    </lineage>
</organism>
<dbReference type="InterPro" id="IPR033469">
    <property type="entry name" value="CYTH-like_dom_sf"/>
</dbReference>
<dbReference type="InterPro" id="IPR023577">
    <property type="entry name" value="CYTH_domain"/>
</dbReference>
<feature type="domain" description="CYTH" evidence="1">
    <location>
        <begin position="2"/>
        <end position="148"/>
    </location>
</feature>
<dbReference type="SMART" id="SM01118">
    <property type="entry name" value="CYTH"/>
    <property type="match status" value="1"/>
</dbReference>
<dbReference type="PANTHER" id="PTHR40114:SF1">
    <property type="entry name" value="SLR0698 PROTEIN"/>
    <property type="match status" value="1"/>
</dbReference>
<dbReference type="SUPFAM" id="SSF55154">
    <property type="entry name" value="CYTH-like phosphatases"/>
    <property type="match status" value="1"/>
</dbReference>
<dbReference type="EMBL" id="LJYW01000001">
    <property type="protein sequence ID" value="KPL54809.1"/>
    <property type="molecule type" value="Genomic_DNA"/>
</dbReference>
<protein>
    <recommendedName>
        <fullName evidence="1">CYTH domain-containing protein</fullName>
    </recommendedName>
</protein>
<name>A0A0N8GFN4_9HYPH</name>
<dbReference type="Proteomes" id="UP000048984">
    <property type="component" value="Unassembled WGS sequence"/>
</dbReference>
<dbReference type="AlphaFoldDB" id="A0A0N8GFN4"/>
<keyword evidence="3" id="KW-1185">Reference proteome</keyword>
<dbReference type="CDD" id="cd07891">
    <property type="entry name" value="CYTH-like_CthTTM-like_1"/>
    <property type="match status" value="1"/>
</dbReference>
<comment type="caution">
    <text evidence="2">The sequence shown here is derived from an EMBL/GenBank/DDBJ whole genome shotgun (WGS) entry which is preliminary data.</text>
</comment>
<proteinExistence type="predicted"/>
<sequence length="161" mass="17962">MAIEIERKFLVAHDGWRGRATGSDRLHDGLLSSGGTNKVRVRRGSRTAWLTVKGPKSGIARDEFEYEIPLADADEMLARRCHGPIIERVRFFVPEGVHLWTVDVFGGPLEGLIVAELELDHEAVPFERPAWVGMEITHDRRYGSAALLLAAAQNGPVPWRD</sequence>
<dbReference type="RefSeq" id="WP_054360975.1">
    <property type="nucleotide sequence ID" value="NZ_LJYW01000001.1"/>
</dbReference>
<reference evidence="2 3" key="1">
    <citation type="submission" date="2015-09" db="EMBL/GenBank/DDBJ databases">
        <authorList>
            <consortium name="Swine Surveillance"/>
        </authorList>
    </citation>
    <scope>NUCLEOTIDE SEQUENCE [LARGE SCALE GENOMIC DNA]</scope>
    <source>
        <strain evidence="2 3">16</strain>
    </source>
</reference>
<dbReference type="STRING" id="665126.ABB55_23420"/>
<evidence type="ECO:0000259" key="1">
    <source>
        <dbReference type="PROSITE" id="PS51707"/>
    </source>
</evidence>
<evidence type="ECO:0000313" key="3">
    <source>
        <dbReference type="Proteomes" id="UP000048984"/>
    </source>
</evidence>
<accession>A0A0N8GFN4</accession>